<evidence type="ECO:0000256" key="2">
    <source>
        <dbReference type="SAM" id="SignalP"/>
    </source>
</evidence>
<dbReference type="InterPro" id="IPR008502">
    <property type="entry name" value="Prolamin-like"/>
</dbReference>
<dbReference type="GO" id="GO:0005576">
    <property type="term" value="C:extracellular region"/>
    <property type="evidence" value="ECO:0007669"/>
    <property type="project" value="TreeGrafter"/>
</dbReference>
<dbReference type="EMBL" id="JBEDUW010000001">
    <property type="protein sequence ID" value="KAK9947471.1"/>
    <property type="molecule type" value="Genomic_DNA"/>
</dbReference>
<name>A0AAW1YH02_RUBAR</name>
<dbReference type="GO" id="GO:0031982">
    <property type="term" value="C:vesicle"/>
    <property type="evidence" value="ECO:0007669"/>
    <property type="project" value="TreeGrafter"/>
</dbReference>
<dbReference type="PANTHER" id="PTHR31181">
    <property type="entry name" value="EGG CELL-SECRETED PROTEIN 1.4"/>
    <property type="match status" value="1"/>
</dbReference>
<feature type="signal peptide" evidence="2">
    <location>
        <begin position="1"/>
        <end position="29"/>
    </location>
</feature>
<keyword evidence="1 2" id="KW-0732">Signal</keyword>
<sequence length="127" mass="13691">MAMKMEALSSLLLVALFTALLAQPGIVNAQWPQPSPPFSIPGLFPPGTPQDVLKCWSSLTNINGCALEVFRTIFSLQFGSIGPNCCKAFLSVEESCWPKMFPLNPFFPPLLKNTCALQGGPAPPARI</sequence>
<dbReference type="Pfam" id="PF05617">
    <property type="entry name" value="Prolamin_like"/>
    <property type="match status" value="1"/>
</dbReference>
<dbReference type="Proteomes" id="UP001457282">
    <property type="component" value="Unassembled WGS sequence"/>
</dbReference>
<evidence type="ECO:0000259" key="3">
    <source>
        <dbReference type="Pfam" id="PF05617"/>
    </source>
</evidence>
<comment type="caution">
    <text evidence="4">The sequence shown here is derived from an EMBL/GenBank/DDBJ whole genome shotgun (WGS) entry which is preliminary data.</text>
</comment>
<feature type="chain" id="PRO_5043542294" description="Prolamin-like domain-containing protein" evidence="2">
    <location>
        <begin position="30"/>
        <end position="127"/>
    </location>
</feature>
<gene>
    <name evidence="4" type="ORF">M0R45_003095</name>
</gene>
<dbReference type="GO" id="GO:0009567">
    <property type="term" value="P:double fertilization forming a zygote and endosperm"/>
    <property type="evidence" value="ECO:0007669"/>
    <property type="project" value="TreeGrafter"/>
</dbReference>
<dbReference type="GO" id="GO:2000008">
    <property type="term" value="P:regulation of protein localization to cell surface"/>
    <property type="evidence" value="ECO:0007669"/>
    <property type="project" value="TreeGrafter"/>
</dbReference>
<evidence type="ECO:0000313" key="5">
    <source>
        <dbReference type="Proteomes" id="UP001457282"/>
    </source>
</evidence>
<organism evidence="4 5">
    <name type="scientific">Rubus argutus</name>
    <name type="common">Southern blackberry</name>
    <dbReference type="NCBI Taxonomy" id="59490"/>
    <lineage>
        <taxon>Eukaryota</taxon>
        <taxon>Viridiplantae</taxon>
        <taxon>Streptophyta</taxon>
        <taxon>Embryophyta</taxon>
        <taxon>Tracheophyta</taxon>
        <taxon>Spermatophyta</taxon>
        <taxon>Magnoliopsida</taxon>
        <taxon>eudicotyledons</taxon>
        <taxon>Gunneridae</taxon>
        <taxon>Pentapetalae</taxon>
        <taxon>rosids</taxon>
        <taxon>fabids</taxon>
        <taxon>Rosales</taxon>
        <taxon>Rosaceae</taxon>
        <taxon>Rosoideae</taxon>
        <taxon>Rosoideae incertae sedis</taxon>
        <taxon>Rubus</taxon>
    </lineage>
</organism>
<protein>
    <recommendedName>
        <fullName evidence="3">Prolamin-like domain-containing protein</fullName>
    </recommendedName>
</protein>
<keyword evidence="5" id="KW-1185">Reference proteome</keyword>
<dbReference type="AlphaFoldDB" id="A0AAW1YH02"/>
<dbReference type="GO" id="GO:0080155">
    <property type="term" value="P:regulation of double fertilization forming a zygote and endosperm"/>
    <property type="evidence" value="ECO:0007669"/>
    <property type="project" value="TreeGrafter"/>
</dbReference>
<evidence type="ECO:0000313" key="4">
    <source>
        <dbReference type="EMBL" id="KAK9947471.1"/>
    </source>
</evidence>
<feature type="domain" description="Prolamin-like" evidence="3">
    <location>
        <begin position="54"/>
        <end position="115"/>
    </location>
</feature>
<accession>A0AAW1YH02</accession>
<evidence type="ECO:0000256" key="1">
    <source>
        <dbReference type="ARBA" id="ARBA00022729"/>
    </source>
</evidence>
<reference evidence="4 5" key="1">
    <citation type="journal article" date="2023" name="G3 (Bethesda)">
        <title>A chromosome-length genome assembly and annotation of blackberry (Rubus argutus, cv. 'Hillquist').</title>
        <authorList>
            <person name="Bruna T."/>
            <person name="Aryal R."/>
            <person name="Dudchenko O."/>
            <person name="Sargent D.J."/>
            <person name="Mead D."/>
            <person name="Buti M."/>
            <person name="Cavallini A."/>
            <person name="Hytonen T."/>
            <person name="Andres J."/>
            <person name="Pham M."/>
            <person name="Weisz D."/>
            <person name="Mascagni F."/>
            <person name="Usai G."/>
            <person name="Natali L."/>
            <person name="Bassil N."/>
            <person name="Fernandez G.E."/>
            <person name="Lomsadze A."/>
            <person name="Armour M."/>
            <person name="Olukolu B."/>
            <person name="Poorten T."/>
            <person name="Britton C."/>
            <person name="Davik J."/>
            <person name="Ashrafi H."/>
            <person name="Aiden E.L."/>
            <person name="Borodovsky M."/>
            <person name="Worthington M."/>
        </authorList>
    </citation>
    <scope>NUCLEOTIDE SEQUENCE [LARGE SCALE GENOMIC DNA]</scope>
    <source>
        <strain evidence="4">PI 553951</strain>
    </source>
</reference>
<dbReference type="PANTHER" id="PTHR31181:SF75">
    <property type="entry name" value="EGG CELL-SECRETED-LIKE PROTEIN (DUF1278)"/>
    <property type="match status" value="1"/>
</dbReference>
<proteinExistence type="predicted"/>